<dbReference type="AlphaFoldDB" id="A0A2U1UXW4"/>
<reference evidence="3" key="1">
    <citation type="submission" date="2017-10" db="EMBL/GenBank/DDBJ databases">
        <authorList>
            <person name="Toshchakov S.V."/>
            <person name="Goeva M.A."/>
        </authorList>
    </citation>
    <scope>NUCLEOTIDE SEQUENCE [LARGE SCALE GENOMIC DNA]</scope>
    <source>
        <strain evidence="3">JR1/69-1-13</strain>
    </source>
</reference>
<organism evidence="2 3">
    <name type="scientific">Teichococcus aestuarii</name>
    <dbReference type="NCBI Taxonomy" id="568898"/>
    <lineage>
        <taxon>Bacteria</taxon>
        <taxon>Pseudomonadati</taxon>
        <taxon>Pseudomonadota</taxon>
        <taxon>Alphaproteobacteria</taxon>
        <taxon>Acetobacterales</taxon>
        <taxon>Roseomonadaceae</taxon>
        <taxon>Roseomonas</taxon>
    </lineage>
</organism>
<dbReference type="OrthoDB" id="7220105at2"/>
<dbReference type="Pfam" id="PF17803">
    <property type="entry name" value="Cadherin_4"/>
    <property type="match status" value="1"/>
</dbReference>
<evidence type="ECO:0000313" key="3">
    <source>
        <dbReference type="Proteomes" id="UP000245048"/>
    </source>
</evidence>
<name>A0A2U1UXW4_9PROT</name>
<dbReference type="EMBL" id="PDOA01000035">
    <property type="protein sequence ID" value="PWC26493.1"/>
    <property type="molecule type" value="Genomic_DNA"/>
</dbReference>
<sequence>MRNPDVYSAGMNADTHYAQFGWREGRSTGSLFDSGYYLHANADVQAANVNPVEHYLTYGWKEGRDPSPLFDTDFYLTRNPDVAAARLNPLEHYLEFGRFEGRDPNALFDSAFYLQQNPDLAELGGSPLDHYLESGARAGLAVSRQFITKVYLAQNPDVAAAGVNPLAHYLEWGRHEGRPLSSGTPATITGLTSGVISEDSRGPLHGLITVQDIDPLESGFPATFGGWDAIFHARFWNEEGVLQGYGSTLTLKSDGFWTFTPDTDLYQSLRAGETTEEVFTLRTIGQDLVTVTIQILGQNDPARFFGSTSARLDERASPHAYGELRVVDPDTDESGLLAGIHQGTYGTLTLAESGRWDYLFAGNAEQGITPGVAHAALTDSITIRSLDGTEQAISISIAALDAVL</sequence>
<protein>
    <recommendedName>
        <fullName evidence="1">RapA2 cadherin-like domain-containing protein</fullName>
    </recommendedName>
</protein>
<dbReference type="NCBIfam" id="TIGR01965">
    <property type="entry name" value="VCBS_repeat"/>
    <property type="match status" value="2"/>
</dbReference>
<evidence type="ECO:0000259" key="1">
    <source>
        <dbReference type="Pfam" id="PF17803"/>
    </source>
</evidence>
<dbReference type="InterPro" id="IPR010221">
    <property type="entry name" value="VCBS_dom"/>
</dbReference>
<dbReference type="InterPro" id="IPR040853">
    <property type="entry name" value="RapA2_cadherin-like"/>
</dbReference>
<accession>A0A2U1UXW4</accession>
<keyword evidence="3" id="KW-1185">Reference proteome</keyword>
<evidence type="ECO:0000313" key="2">
    <source>
        <dbReference type="EMBL" id="PWC26493.1"/>
    </source>
</evidence>
<gene>
    <name evidence="2" type="ORF">CR165_22865</name>
</gene>
<dbReference type="Proteomes" id="UP000245048">
    <property type="component" value="Unassembled WGS sequence"/>
</dbReference>
<proteinExistence type="predicted"/>
<comment type="caution">
    <text evidence="2">The sequence shown here is derived from an EMBL/GenBank/DDBJ whole genome shotgun (WGS) entry which is preliminary data.</text>
</comment>
<feature type="domain" description="RapA2 cadherin-like" evidence="1">
    <location>
        <begin position="290"/>
        <end position="358"/>
    </location>
</feature>